<sequence>MLRASSATRRMMSTLSPLLTGSQVESLVSSGKSVRFVDASWYLDKNRNGHEEYLKERIPGAVFFDIDGIKDDLSTLPHMLPSANVFESAMTNFGISNDDAVVVYGGPNCFSPARCWWTFKYFGHDQVHVLNGGFNRWKEEGREVEQGSPMPVAGSSNYTAKPNPRLVLNAQQTNNQIIDARSPGRFYAKDPEPRPGVRGGHMPGALNTPFSHVLTPEDFSVFRESIEIRENFEISGVRLNDTTLIATTCGSGVTASVLTFGLHLLGIPLERVPVYDGSWSEWGASSDLPVTQEQ</sequence>
<keyword evidence="6" id="KW-1185">Reference proteome</keyword>
<dbReference type="PANTHER" id="PTHR11364">
    <property type="entry name" value="THIOSULFATE SULFERTANSFERASE"/>
    <property type="match status" value="1"/>
</dbReference>
<dbReference type="PROSITE" id="PS50206">
    <property type="entry name" value="RHODANESE_3"/>
    <property type="match status" value="2"/>
</dbReference>
<evidence type="ECO:0000256" key="2">
    <source>
        <dbReference type="ARBA" id="ARBA00022737"/>
    </source>
</evidence>
<feature type="domain" description="Rhodanese" evidence="4">
    <location>
        <begin position="30"/>
        <end position="146"/>
    </location>
</feature>
<dbReference type="STRING" id="74557.A0A1V9ZRE7"/>
<protein>
    <recommendedName>
        <fullName evidence="3">Sulfurtransferase</fullName>
    </recommendedName>
</protein>
<feature type="domain" description="Rhodanese" evidence="4">
    <location>
        <begin position="176"/>
        <end position="291"/>
    </location>
</feature>
<evidence type="ECO:0000259" key="4">
    <source>
        <dbReference type="PROSITE" id="PS50206"/>
    </source>
</evidence>
<dbReference type="CDD" id="cd01448">
    <property type="entry name" value="TST_Repeat_1"/>
    <property type="match status" value="1"/>
</dbReference>
<dbReference type="InterPro" id="IPR036873">
    <property type="entry name" value="Rhodanese-like_dom_sf"/>
</dbReference>
<reference evidence="5 6" key="1">
    <citation type="journal article" date="2014" name="Genome Biol. Evol.">
        <title>The secreted proteins of Achlya hypogyna and Thraustotheca clavata identify the ancestral oomycete secretome and reveal gene acquisitions by horizontal gene transfer.</title>
        <authorList>
            <person name="Misner I."/>
            <person name="Blouin N."/>
            <person name="Leonard G."/>
            <person name="Richards T.A."/>
            <person name="Lane C.E."/>
        </authorList>
    </citation>
    <scope>NUCLEOTIDE SEQUENCE [LARGE SCALE GENOMIC DNA]</scope>
    <source>
        <strain evidence="5 6">ATCC 34112</strain>
    </source>
</reference>
<dbReference type="GO" id="GO:0004792">
    <property type="term" value="F:thiosulfate-cyanide sulfurtransferase activity"/>
    <property type="evidence" value="ECO:0007669"/>
    <property type="project" value="InterPro"/>
</dbReference>
<dbReference type="InterPro" id="IPR045078">
    <property type="entry name" value="TST/MPST-like"/>
</dbReference>
<keyword evidence="2" id="KW-0677">Repeat</keyword>
<dbReference type="Pfam" id="PF00581">
    <property type="entry name" value="Rhodanese"/>
    <property type="match status" value="2"/>
</dbReference>
<dbReference type="AlphaFoldDB" id="A0A1V9ZRE7"/>
<evidence type="ECO:0000256" key="3">
    <source>
        <dbReference type="RuleBase" id="RU000507"/>
    </source>
</evidence>
<gene>
    <name evidence="5" type="ORF">THRCLA_06001</name>
</gene>
<dbReference type="OrthoDB" id="270167at2759"/>
<dbReference type="EMBL" id="JNBS01001710">
    <property type="protein sequence ID" value="OQS00350.1"/>
    <property type="molecule type" value="Genomic_DNA"/>
</dbReference>
<dbReference type="CDD" id="cd01449">
    <property type="entry name" value="TST_Repeat_2"/>
    <property type="match status" value="1"/>
</dbReference>
<dbReference type="GO" id="GO:0005739">
    <property type="term" value="C:mitochondrion"/>
    <property type="evidence" value="ECO:0007669"/>
    <property type="project" value="TreeGrafter"/>
</dbReference>
<dbReference type="Proteomes" id="UP000243217">
    <property type="component" value="Unassembled WGS sequence"/>
</dbReference>
<dbReference type="PANTHER" id="PTHR11364:SF27">
    <property type="entry name" value="SULFURTRANSFERASE"/>
    <property type="match status" value="1"/>
</dbReference>
<accession>A0A1V9ZRE7</accession>
<evidence type="ECO:0000313" key="6">
    <source>
        <dbReference type="Proteomes" id="UP000243217"/>
    </source>
</evidence>
<organism evidence="5 6">
    <name type="scientific">Thraustotheca clavata</name>
    <dbReference type="NCBI Taxonomy" id="74557"/>
    <lineage>
        <taxon>Eukaryota</taxon>
        <taxon>Sar</taxon>
        <taxon>Stramenopiles</taxon>
        <taxon>Oomycota</taxon>
        <taxon>Saprolegniomycetes</taxon>
        <taxon>Saprolegniales</taxon>
        <taxon>Achlyaceae</taxon>
        <taxon>Thraustotheca</taxon>
    </lineage>
</organism>
<dbReference type="SUPFAM" id="SSF52821">
    <property type="entry name" value="Rhodanese/Cell cycle control phosphatase"/>
    <property type="match status" value="2"/>
</dbReference>
<evidence type="ECO:0000256" key="1">
    <source>
        <dbReference type="ARBA" id="ARBA00022679"/>
    </source>
</evidence>
<comment type="caution">
    <text evidence="5">The sequence shown here is derived from an EMBL/GenBank/DDBJ whole genome shotgun (WGS) entry which is preliminary data.</text>
</comment>
<dbReference type="Gene3D" id="3.40.250.10">
    <property type="entry name" value="Rhodanese-like domain"/>
    <property type="match status" value="2"/>
</dbReference>
<keyword evidence="5" id="KW-0670">Pyruvate</keyword>
<dbReference type="PROSITE" id="PS00683">
    <property type="entry name" value="RHODANESE_2"/>
    <property type="match status" value="1"/>
</dbReference>
<dbReference type="InterPro" id="IPR001763">
    <property type="entry name" value="Rhodanese-like_dom"/>
</dbReference>
<dbReference type="SMART" id="SM00450">
    <property type="entry name" value="RHOD"/>
    <property type="match status" value="2"/>
</dbReference>
<name>A0A1V9ZRE7_9STRA</name>
<dbReference type="InterPro" id="IPR001307">
    <property type="entry name" value="Thiosulphate_STrfase_CS"/>
</dbReference>
<evidence type="ECO:0000313" key="5">
    <source>
        <dbReference type="EMBL" id="OQS00350.1"/>
    </source>
</evidence>
<proteinExistence type="predicted"/>
<keyword evidence="1 3" id="KW-0808">Transferase</keyword>